<dbReference type="RefSeq" id="WP_284252153.1">
    <property type="nucleotide sequence ID" value="NZ_BSUM01000001.1"/>
</dbReference>
<feature type="compositionally biased region" description="Basic residues" evidence="1">
    <location>
        <begin position="151"/>
        <end position="160"/>
    </location>
</feature>
<dbReference type="AlphaFoldDB" id="A0AA37XGT5"/>
<dbReference type="Proteomes" id="UP001157161">
    <property type="component" value="Unassembled WGS sequence"/>
</dbReference>
<gene>
    <name evidence="2" type="ORF">GCM10025875_33650</name>
</gene>
<organism evidence="2 3">
    <name type="scientific">Litorihabitans aurantiacus</name>
    <dbReference type="NCBI Taxonomy" id="1930061"/>
    <lineage>
        <taxon>Bacteria</taxon>
        <taxon>Bacillati</taxon>
        <taxon>Actinomycetota</taxon>
        <taxon>Actinomycetes</taxon>
        <taxon>Micrococcales</taxon>
        <taxon>Beutenbergiaceae</taxon>
        <taxon>Litorihabitans</taxon>
    </lineage>
</organism>
<reference evidence="2" key="2">
    <citation type="submission" date="2023-02" db="EMBL/GenBank/DDBJ databases">
        <authorList>
            <person name="Sun Q."/>
            <person name="Mori K."/>
        </authorList>
    </citation>
    <scope>NUCLEOTIDE SEQUENCE</scope>
    <source>
        <strain evidence="2">NBRC 112290</strain>
    </source>
</reference>
<feature type="region of interest" description="Disordered" evidence="1">
    <location>
        <begin position="126"/>
        <end position="160"/>
    </location>
</feature>
<reference evidence="2" key="1">
    <citation type="journal article" date="2014" name="Int. J. Syst. Evol. Microbiol.">
        <title>Complete genome sequence of Corynebacterium casei LMG S-19264T (=DSM 44701T), isolated from a smear-ripened cheese.</title>
        <authorList>
            <consortium name="US DOE Joint Genome Institute (JGI-PGF)"/>
            <person name="Walter F."/>
            <person name="Albersmeier A."/>
            <person name="Kalinowski J."/>
            <person name="Ruckert C."/>
        </authorList>
    </citation>
    <scope>NUCLEOTIDE SEQUENCE</scope>
    <source>
        <strain evidence="2">NBRC 112290</strain>
    </source>
</reference>
<dbReference type="EMBL" id="BSUM01000001">
    <property type="protein sequence ID" value="GMA33373.1"/>
    <property type="molecule type" value="Genomic_DNA"/>
</dbReference>
<accession>A0AA37XGT5</accession>
<evidence type="ECO:0000313" key="3">
    <source>
        <dbReference type="Proteomes" id="UP001157161"/>
    </source>
</evidence>
<name>A0AA37XGT5_9MICO</name>
<evidence type="ECO:0000256" key="1">
    <source>
        <dbReference type="SAM" id="MobiDB-lite"/>
    </source>
</evidence>
<protein>
    <submittedName>
        <fullName evidence="2">Uncharacterized protein</fullName>
    </submittedName>
</protein>
<evidence type="ECO:0000313" key="2">
    <source>
        <dbReference type="EMBL" id="GMA33373.1"/>
    </source>
</evidence>
<sequence>MIPTTDFSDANFGETEIRVLAEATSPTGVVRPGGTFVTIVLPSAPAPISEFTLATPQEGDVIANPRTGVPFIGTGVPGNTIVVEFFNGRGGLSVAGEAVVAEDGSFQVDAFFTDLPVDQLFANTFTQQENPEGARRGRDRPEHLLRDRSRGRTARTAHPR</sequence>
<feature type="compositionally biased region" description="Basic and acidic residues" evidence="1">
    <location>
        <begin position="132"/>
        <end position="150"/>
    </location>
</feature>
<comment type="caution">
    <text evidence="2">The sequence shown here is derived from an EMBL/GenBank/DDBJ whole genome shotgun (WGS) entry which is preliminary data.</text>
</comment>
<keyword evidence="3" id="KW-1185">Reference proteome</keyword>
<proteinExistence type="predicted"/>